<sequence length="149" mass="16426">MPAPCPGTMHGAHGYTDRAARAPITARLAASGLPPSTSRSRGLAMTTHDDERKALRRLLRQIERPNTSLLASNWPVFGVWLLFAGAFMYLFKTGVQSPLHPLILALGSTCLGVFGAWIVFLSVWARQWPHLRDHIDADSVRARLAELDD</sequence>
<dbReference type="KEGG" id="xca:xcc-b100_4451"/>
<feature type="transmembrane region" description="Helical" evidence="1">
    <location>
        <begin position="69"/>
        <end position="91"/>
    </location>
</feature>
<dbReference type="Proteomes" id="UP000001188">
    <property type="component" value="Chromosome"/>
</dbReference>
<protein>
    <submittedName>
        <fullName evidence="2">Membrane protein</fullName>
    </submittedName>
</protein>
<name>B0RML1_XANCB</name>
<organism evidence="2 3">
    <name type="scientific">Xanthomonas campestris pv. campestris (strain B100)</name>
    <dbReference type="NCBI Taxonomy" id="509169"/>
    <lineage>
        <taxon>Bacteria</taxon>
        <taxon>Pseudomonadati</taxon>
        <taxon>Pseudomonadota</taxon>
        <taxon>Gammaproteobacteria</taxon>
        <taxon>Lysobacterales</taxon>
        <taxon>Lysobacteraceae</taxon>
        <taxon>Xanthomonas</taxon>
    </lineage>
</organism>
<feature type="transmembrane region" description="Helical" evidence="1">
    <location>
        <begin position="103"/>
        <end position="125"/>
    </location>
</feature>
<reference evidence="2 3" key="1">
    <citation type="journal article" date="2008" name="J. Biotechnol.">
        <title>The genome of Xanthomonas campestris pv. campestris B100 and its use for the reconstruction of metabolic pathways involved in xanthan biosynthesis.</title>
        <authorList>
            <person name="Vorholter F.J."/>
            <person name="Schneiker S."/>
            <person name="Goesmann A."/>
            <person name="Krause L."/>
            <person name="Bekel T."/>
            <person name="Kaiser O."/>
            <person name="Linke B."/>
            <person name="Patschkowski T."/>
            <person name="Ruckert C."/>
            <person name="Schmid J."/>
            <person name="Sidhu V.K."/>
            <person name="Sieber V."/>
            <person name="Tauch A."/>
            <person name="Watt S.A."/>
            <person name="Weisshaar B."/>
            <person name="Becker A."/>
            <person name="Niehaus K."/>
            <person name="Puhler A."/>
        </authorList>
    </citation>
    <scope>NUCLEOTIDE SEQUENCE [LARGE SCALE GENOMIC DNA]</scope>
    <source>
        <strain evidence="2 3">B100</strain>
    </source>
</reference>
<dbReference type="AlphaFoldDB" id="B0RML1"/>
<dbReference type="HOGENOM" id="CLU_146784_0_0_6"/>
<evidence type="ECO:0000313" key="3">
    <source>
        <dbReference type="Proteomes" id="UP000001188"/>
    </source>
</evidence>
<gene>
    <name evidence="2" type="ORF">XCCB100_4451</name>
</gene>
<dbReference type="EMBL" id="AM920689">
    <property type="protein sequence ID" value="CAP53824.1"/>
    <property type="molecule type" value="Genomic_DNA"/>
</dbReference>
<keyword evidence="1" id="KW-1133">Transmembrane helix</keyword>
<keyword evidence="1" id="KW-0472">Membrane</keyword>
<proteinExistence type="predicted"/>
<accession>B0RML1</accession>
<evidence type="ECO:0000256" key="1">
    <source>
        <dbReference type="SAM" id="Phobius"/>
    </source>
</evidence>
<evidence type="ECO:0000313" key="2">
    <source>
        <dbReference type="EMBL" id="CAP53824.1"/>
    </source>
</evidence>
<keyword evidence="1" id="KW-0812">Transmembrane</keyword>